<keyword evidence="3" id="KW-1185">Reference proteome</keyword>
<comment type="caution">
    <text evidence="2">The sequence shown here is derived from an EMBL/GenBank/DDBJ whole genome shotgun (WGS) entry which is preliminary data.</text>
</comment>
<evidence type="ECO:0000313" key="3">
    <source>
        <dbReference type="Proteomes" id="UP001066276"/>
    </source>
</evidence>
<feature type="compositionally biased region" description="Polar residues" evidence="1">
    <location>
        <begin position="106"/>
        <end position="118"/>
    </location>
</feature>
<gene>
    <name evidence="2" type="ORF">NDU88_005897</name>
</gene>
<evidence type="ECO:0000256" key="1">
    <source>
        <dbReference type="SAM" id="MobiDB-lite"/>
    </source>
</evidence>
<feature type="region of interest" description="Disordered" evidence="1">
    <location>
        <begin position="88"/>
        <end position="121"/>
    </location>
</feature>
<sequence length="131" mass="14314">MVTATNGSEKVMRYVSHFKRPPAVPVARYEEDRSADNCPESDSEGVGSETAAPHLPEPYVRDRAVSGRPARMLQPPVAANEMLLHTESLRAEEDTPMTGLRRAGTEGTTCGPTQSHPNSMPILYRNDACSF</sequence>
<dbReference type="EMBL" id="JANPWB010000003">
    <property type="protein sequence ID" value="KAJ1202095.1"/>
    <property type="molecule type" value="Genomic_DNA"/>
</dbReference>
<proteinExistence type="predicted"/>
<dbReference type="Proteomes" id="UP001066276">
    <property type="component" value="Chromosome 2_1"/>
</dbReference>
<name>A0AAV7VPQ4_PLEWA</name>
<accession>A0AAV7VPQ4</accession>
<dbReference type="AlphaFoldDB" id="A0AAV7VPQ4"/>
<organism evidence="2 3">
    <name type="scientific">Pleurodeles waltl</name>
    <name type="common">Iberian ribbed newt</name>
    <dbReference type="NCBI Taxonomy" id="8319"/>
    <lineage>
        <taxon>Eukaryota</taxon>
        <taxon>Metazoa</taxon>
        <taxon>Chordata</taxon>
        <taxon>Craniata</taxon>
        <taxon>Vertebrata</taxon>
        <taxon>Euteleostomi</taxon>
        <taxon>Amphibia</taxon>
        <taxon>Batrachia</taxon>
        <taxon>Caudata</taxon>
        <taxon>Salamandroidea</taxon>
        <taxon>Salamandridae</taxon>
        <taxon>Pleurodelinae</taxon>
        <taxon>Pleurodeles</taxon>
    </lineage>
</organism>
<evidence type="ECO:0000313" key="2">
    <source>
        <dbReference type="EMBL" id="KAJ1202095.1"/>
    </source>
</evidence>
<feature type="region of interest" description="Disordered" evidence="1">
    <location>
        <begin position="24"/>
        <end position="60"/>
    </location>
</feature>
<protein>
    <submittedName>
        <fullName evidence="2">Uncharacterized protein</fullName>
    </submittedName>
</protein>
<reference evidence="2" key="1">
    <citation type="journal article" date="2022" name="bioRxiv">
        <title>Sequencing and chromosome-scale assembly of the giantPleurodeles waltlgenome.</title>
        <authorList>
            <person name="Brown T."/>
            <person name="Elewa A."/>
            <person name="Iarovenko S."/>
            <person name="Subramanian E."/>
            <person name="Araus A.J."/>
            <person name="Petzold A."/>
            <person name="Susuki M."/>
            <person name="Suzuki K.-i.T."/>
            <person name="Hayashi T."/>
            <person name="Toyoda A."/>
            <person name="Oliveira C."/>
            <person name="Osipova E."/>
            <person name="Leigh N.D."/>
            <person name="Simon A."/>
            <person name="Yun M.H."/>
        </authorList>
    </citation>
    <scope>NUCLEOTIDE SEQUENCE</scope>
    <source>
        <strain evidence="2">20211129_DDA</strain>
        <tissue evidence="2">Liver</tissue>
    </source>
</reference>